<keyword evidence="6" id="KW-1185">Reference proteome</keyword>
<evidence type="ECO:0000313" key="5">
    <source>
        <dbReference type="EMBL" id="UXX85048.1"/>
    </source>
</evidence>
<evidence type="ECO:0000313" key="6">
    <source>
        <dbReference type="Proteomes" id="UP001064087"/>
    </source>
</evidence>
<dbReference type="PANTHER" id="PTHR30483:SF6">
    <property type="entry name" value="PERIPLASMIC BINDING PROTEIN OF ABC TRANSPORTER FOR NATURAL AMINO ACIDS"/>
    <property type="match status" value="1"/>
</dbReference>
<dbReference type="CDD" id="cd06339">
    <property type="entry name" value="PBP1_YraM_LppC_lipoprotein-like"/>
    <property type="match status" value="1"/>
</dbReference>
<comment type="similarity">
    <text evidence="1">Belongs to the leucine-binding protein family.</text>
</comment>
<reference evidence="5" key="1">
    <citation type="submission" date="2022-10" db="EMBL/GenBank/DDBJ databases">
        <title>Roseovarius pelagicus sp. nov., isolated from Arctic seawater.</title>
        <authorList>
            <person name="Hong Y.W."/>
            <person name="Hwang C.Y."/>
        </authorList>
    </citation>
    <scope>NUCLEOTIDE SEQUENCE</scope>
    <source>
        <strain evidence="5">HL-MP18</strain>
    </source>
</reference>
<dbReference type="SUPFAM" id="SSF53822">
    <property type="entry name" value="Periplasmic binding protein-like I"/>
    <property type="match status" value="1"/>
</dbReference>
<dbReference type="InterPro" id="IPR051010">
    <property type="entry name" value="BCAA_transport"/>
</dbReference>
<keyword evidence="2" id="KW-0732">Signal</keyword>
<evidence type="ECO:0000256" key="1">
    <source>
        <dbReference type="ARBA" id="ARBA00010062"/>
    </source>
</evidence>
<dbReference type="InterPro" id="IPR028082">
    <property type="entry name" value="Peripla_BP_I"/>
</dbReference>
<dbReference type="EMBL" id="CP106738">
    <property type="protein sequence ID" value="UXX85048.1"/>
    <property type="molecule type" value="Genomic_DNA"/>
</dbReference>
<name>A0ABY6DJB8_9RHOB</name>
<dbReference type="Gene3D" id="3.40.50.2300">
    <property type="match status" value="2"/>
</dbReference>
<dbReference type="Pfam" id="PF13458">
    <property type="entry name" value="Peripla_BP_6"/>
    <property type="match status" value="1"/>
</dbReference>
<dbReference type="Proteomes" id="UP001064087">
    <property type="component" value="Chromosome"/>
</dbReference>
<evidence type="ECO:0000256" key="2">
    <source>
        <dbReference type="ARBA" id="ARBA00022729"/>
    </source>
</evidence>
<proteinExistence type="inferred from homology"/>
<keyword evidence="3" id="KW-0029">Amino-acid transport</keyword>
<dbReference type="RefSeq" id="WP_263049085.1">
    <property type="nucleotide sequence ID" value="NZ_CP106738.1"/>
</dbReference>
<dbReference type="InterPro" id="IPR028081">
    <property type="entry name" value="Leu-bd"/>
</dbReference>
<feature type="domain" description="Leucine-binding protein" evidence="4">
    <location>
        <begin position="47"/>
        <end position="376"/>
    </location>
</feature>
<accession>A0ABY6DJB8</accession>
<organism evidence="5 6">
    <name type="scientific">Roseovarius pelagicus</name>
    <dbReference type="NCBI Taxonomy" id="2980108"/>
    <lineage>
        <taxon>Bacteria</taxon>
        <taxon>Pseudomonadati</taxon>
        <taxon>Pseudomonadota</taxon>
        <taxon>Alphaproteobacteria</taxon>
        <taxon>Rhodobacterales</taxon>
        <taxon>Roseobacteraceae</taxon>
        <taxon>Roseovarius</taxon>
    </lineage>
</organism>
<evidence type="ECO:0000256" key="3">
    <source>
        <dbReference type="ARBA" id="ARBA00022970"/>
    </source>
</evidence>
<keyword evidence="3" id="KW-0813">Transport</keyword>
<sequence>MFSVLPSARKVLNLIVLLIGGLLIAACQPVSMGGGGNSGPSIDPGAPVAVALLVPHGSANAQEAALAKDLESAARLAVADLQGVKIDLRVYGTAGQAGQAQQAALNAVGDGAKIIIGPLHAESANAVAVAVANKGVNVLAFSNNASIAGGNLFVLGQTFDDTARRLTKYATRQGKSRILTVHSSNLAGQLGREAIAKAAAASGATIVGNVPYDFSQQGVVSAVPVIASNVRSTSADAIFLTANTAGALPLFSQMLPENGLAPTDIQYIGLTRWDKPPQTLDLPGVQGGWFAMPDPQKSQSFESRFHAANGKFPHAIAGLAYDGVAAIGALAKRGGKDALSRASLTQSAGYQGTGGVFRLMPDGTNQRGLAVATIRDKKLVILEAAPKGFGGAGF</sequence>
<gene>
    <name evidence="5" type="ORF">N7U68_10575</name>
</gene>
<protein>
    <submittedName>
        <fullName evidence="5">Penicillin-binding protein activator</fullName>
    </submittedName>
</protein>
<dbReference type="PANTHER" id="PTHR30483">
    <property type="entry name" value="LEUCINE-SPECIFIC-BINDING PROTEIN"/>
    <property type="match status" value="1"/>
</dbReference>
<evidence type="ECO:0000259" key="4">
    <source>
        <dbReference type="Pfam" id="PF13458"/>
    </source>
</evidence>